<evidence type="ECO:0000256" key="9">
    <source>
        <dbReference type="ARBA" id="ARBA00056661"/>
    </source>
</evidence>
<dbReference type="InterPro" id="IPR000652">
    <property type="entry name" value="Triosephosphate_isomerase"/>
</dbReference>
<evidence type="ECO:0000256" key="7">
    <source>
        <dbReference type="ARBA" id="ARBA00023235"/>
    </source>
</evidence>
<organism evidence="11 12">
    <name type="scientific">Babesia divergens</name>
    <dbReference type="NCBI Taxonomy" id="32595"/>
    <lineage>
        <taxon>Eukaryota</taxon>
        <taxon>Sar</taxon>
        <taxon>Alveolata</taxon>
        <taxon>Apicomplexa</taxon>
        <taxon>Aconoidasida</taxon>
        <taxon>Piroplasmida</taxon>
        <taxon>Babesiidae</taxon>
        <taxon>Babesia</taxon>
    </lineage>
</organism>
<accession>A0AAD9LG20</accession>
<dbReference type="EC" id="5.3.1.1" evidence="10"/>
<dbReference type="InterPro" id="IPR035990">
    <property type="entry name" value="TIM_sf"/>
</dbReference>
<comment type="catalytic activity">
    <reaction evidence="8">
        <text>D-glyceraldehyde 3-phosphate = dihydroxyacetone phosphate</text>
        <dbReference type="Rhea" id="RHEA:18585"/>
        <dbReference type="ChEBI" id="CHEBI:57642"/>
        <dbReference type="ChEBI" id="CHEBI:59776"/>
        <dbReference type="EC" id="5.3.1.1"/>
    </reaction>
    <physiologicalReaction direction="left-to-right" evidence="8">
        <dbReference type="Rhea" id="RHEA:18586"/>
    </physiologicalReaction>
</comment>
<sequence length="252" mass="27730">MEGGRKYWIGGNWKCNGTRELLSTLVKSFNALEFDTHKTEVVVFPSALQVTPLIDTLDHSKFQVGVQNFSQEKCGAFTGEIAIPMLKDLDVKWTLIGHSERRSMFGETDEVVAQKVKIAQKEKLNTAVCIGENLEEREAGLVSDVVTRQLNAFMSEVTDWSLVVIAYEPVWAIGTGKVAMPEQVKEAHQLVRDLLTEKIGAVAETVRIVYGGSVSDTNCKELIQVPNVDGFLVGGKSLTPAFCDIIACAHNE</sequence>
<dbReference type="HAMAP" id="MF_00147_B">
    <property type="entry name" value="TIM_B"/>
    <property type="match status" value="1"/>
</dbReference>
<dbReference type="PANTHER" id="PTHR21139">
    <property type="entry name" value="TRIOSEPHOSPHATE ISOMERASE"/>
    <property type="match status" value="1"/>
</dbReference>
<evidence type="ECO:0000256" key="3">
    <source>
        <dbReference type="ARBA" id="ARBA00007422"/>
    </source>
</evidence>
<dbReference type="GO" id="GO:0004807">
    <property type="term" value="F:triose-phosphate isomerase activity"/>
    <property type="evidence" value="ECO:0007669"/>
    <property type="project" value="UniProtKB-EC"/>
</dbReference>
<dbReference type="FunFam" id="3.20.20.70:FF:000016">
    <property type="entry name" value="Triosephosphate isomerase"/>
    <property type="match status" value="1"/>
</dbReference>
<dbReference type="GO" id="GO:0019563">
    <property type="term" value="P:glycerol catabolic process"/>
    <property type="evidence" value="ECO:0007669"/>
    <property type="project" value="TreeGrafter"/>
</dbReference>
<dbReference type="GO" id="GO:0005829">
    <property type="term" value="C:cytosol"/>
    <property type="evidence" value="ECO:0007669"/>
    <property type="project" value="TreeGrafter"/>
</dbReference>
<protein>
    <recommendedName>
        <fullName evidence="10">Triosephosphate isomerase</fullName>
        <ecNumber evidence="10">5.3.1.1</ecNumber>
    </recommendedName>
</protein>
<dbReference type="InterPro" id="IPR022896">
    <property type="entry name" value="TrioseP_Isoase_bac/euk"/>
</dbReference>
<dbReference type="InterPro" id="IPR013785">
    <property type="entry name" value="Aldolase_TIM"/>
</dbReference>
<evidence type="ECO:0000256" key="1">
    <source>
        <dbReference type="ARBA" id="ARBA00004680"/>
    </source>
</evidence>
<keyword evidence="6 10" id="KW-0324">Glycolysis</keyword>
<dbReference type="SUPFAM" id="SSF51351">
    <property type="entry name" value="Triosephosphate isomerase (TIM)"/>
    <property type="match status" value="1"/>
</dbReference>
<reference evidence="11" key="2">
    <citation type="submission" date="2021-05" db="EMBL/GenBank/DDBJ databases">
        <authorList>
            <person name="Pain A."/>
        </authorList>
    </citation>
    <scope>NUCLEOTIDE SEQUENCE</scope>
    <source>
        <strain evidence="11">1802A</strain>
    </source>
</reference>
<evidence type="ECO:0000313" key="11">
    <source>
        <dbReference type="EMBL" id="KAK1934029.1"/>
    </source>
</evidence>
<name>A0AAD9LG20_BABDI</name>
<dbReference type="NCBIfam" id="TIGR00419">
    <property type="entry name" value="tim"/>
    <property type="match status" value="1"/>
</dbReference>
<evidence type="ECO:0000256" key="5">
    <source>
        <dbReference type="ARBA" id="ARBA00022432"/>
    </source>
</evidence>
<dbReference type="Pfam" id="PF00121">
    <property type="entry name" value="TIM"/>
    <property type="match status" value="1"/>
</dbReference>
<evidence type="ECO:0000256" key="6">
    <source>
        <dbReference type="ARBA" id="ARBA00023152"/>
    </source>
</evidence>
<dbReference type="GO" id="GO:0006094">
    <property type="term" value="P:gluconeogenesis"/>
    <property type="evidence" value="ECO:0007669"/>
    <property type="project" value="UniProtKB-KW"/>
</dbReference>
<dbReference type="GO" id="GO:0046166">
    <property type="term" value="P:glyceraldehyde-3-phosphate biosynthetic process"/>
    <property type="evidence" value="ECO:0007669"/>
    <property type="project" value="TreeGrafter"/>
</dbReference>
<comment type="subunit">
    <text evidence="4">Homodimer.</text>
</comment>
<evidence type="ECO:0000313" key="12">
    <source>
        <dbReference type="Proteomes" id="UP001195914"/>
    </source>
</evidence>
<dbReference type="EMBL" id="JAHBMH010000067">
    <property type="protein sequence ID" value="KAK1934029.1"/>
    <property type="molecule type" value="Genomic_DNA"/>
</dbReference>
<dbReference type="AlphaFoldDB" id="A0AAD9LG20"/>
<keyword evidence="5 10" id="KW-0312">Gluconeogenesis</keyword>
<evidence type="ECO:0000256" key="2">
    <source>
        <dbReference type="ARBA" id="ARBA00004742"/>
    </source>
</evidence>
<dbReference type="CDD" id="cd00311">
    <property type="entry name" value="TIM"/>
    <property type="match status" value="1"/>
</dbReference>
<dbReference type="PROSITE" id="PS00171">
    <property type="entry name" value="TIM_1"/>
    <property type="match status" value="1"/>
</dbReference>
<evidence type="ECO:0000256" key="8">
    <source>
        <dbReference type="ARBA" id="ARBA00052432"/>
    </source>
</evidence>
<dbReference type="Gene3D" id="3.20.20.70">
    <property type="entry name" value="Aldolase class I"/>
    <property type="match status" value="1"/>
</dbReference>
<evidence type="ECO:0000256" key="4">
    <source>
        <dbReference type="ARBA" id="ARBA00011738"/>
    </source>
</evidence>
<comment type="pathway">
    <text evidence="1 10">Carbohydrate degradation; glycolysis; D-glyceraldehyde 3-phosphate from glycerone phosphate: step 1/1.</text>
</comment>
<dbReference type="Proteomes" id="UP001195914">
    <property type="component" value="Unassembled WGS sequence"/>
</dbReference>
<comment type="pathway">
    <text evidence="2 10">Carbohydrate biosynthesis; gluconeogenesis.</text>
</comment>
<comment type="function">
    <text evidence="9">Catalyzes the interconversion of glyceraldehyde 3-phosphate and dihydroxyacetone phosphate in the glycolytic and gluconeogenic pathways.</text>
</comment>
<dbReference type="PROSITE" id="PS51440">
    <property type="entry name" value="TIM_2"/>
    <property type="match status" value="1"/>
</dbReference>
<proteinExistence type="inferred from homology"/>
<gene>
    <name evidence="11" type="ORF">X943_001703</name>
</gene>
<reference evidence="11" key="1">
    <citation type="journal article" date="2014" name="Nucleic Acids Res.">
        <title>The evolutionary dynamics of variant antigen genes in Babesia reveal a history of genomic innovation underlying host-parasite interaction.</title>
        <authorList>
            <person name="Jackson A.P."/>
            <person name="Otto T.D."/>
            <person name="Darby A."/>
            <person name="Ramaprasad A."/>
            <person name="Xia D."/>
            <person name="Echaide I.E."/>
            <person name="Farber M."/>
            <person name="Gahlot S."/>
            <person name="Gamble J."/>
            <person name="Gupta D."/>
            <person name="Gupta Y."/>
            <person name="Jackson L."/>
            <person name="Malandrin L."/>
            <person name="Malas T.B."/>
            <person name="Moussa E."/>
            <person name="Nair M."/>
            <person name="Reid A.J."/>
            <person name="Sanders M."/>
            <person name="Sharma J."/>
            <person name="Tracey A."/>
            <person name="Quail M.A."/>
            <person name="Weir W."/>
            <person name="Wastling J.M."/>
            <person name="Hall N."/>
            <person name="Willadsen P."/>
            <person name="Lingelbach K."/>
            <person name="Shiels B."/>
            <person name="Tait A."/>
            <person name="Berriman M."/>
            <person name="Allred D.R."/>
            <person name="Pain A."/>
        </authorList>
    </citation>
    <scope>NUCLEOTIDE SEQUENCE</scope>
    <source>
        <strain evidence="11">1802A</strain>
    </source>
</reference>
<evidence type="ECO:0000256" key="10">
    <source>
        <dbReference type="RuleBase" id="RU363013"/>
    </source>
</evidence>
<keyword evidence="12" id="KW-1185">Reference proteome</keyword>
<dbReference type="GO" id="GO:0006096">
    <property type="term" value="P:glycolytic process"/>
    <property type="evidence" value="ECO:0007669"/>
    <property type="project" value="UniProtKB-KW"/>
</dbReference>
<keyword evidence="7 10" id="KW-0413">Isomerase</keyword>
<comment type="similarity">
    <text evidence="3 10">Belongs to the triosephosphate isomerase family.</text>
</comment>
<dbReference type="PANTHER" id="PTHR21139:SF2">
    <property type="entry name" value="TRIOSEPHOSPHATE ISOMERASE"/>
    <property type="match status" value="1"/>
</dbReference>
<comment type="caution">
    <text evidence="11">The sequence shown here is derived from an EMBL/GenBank/DDBJ whole genome shotgun (WGS) entry which is preliminary data.</text>
</comment>
<dbReference type="InterPro" id="IPR020861">
    <property type="entry name" value="Triosephosphate_isomerase_AS"/>
</dbReference>